<reference evidence="1 2" key="1">
    <citation type="submission" date="2014-04" db="EMBL/GenBank/DDBJ databases">
        <title>Genome assembly of Hyalangium minutum DSM 14724.</title>
        <authorList>
            <person name="Sharma G."/>
            <person name="Subramanian S."/>
        </authorList>
    </citation>
    <scope>NUCLEOTIDE SEQUENCE [LARGE SCALE GENOMIC DNA]</scope>
    <source>
        <strain evidence="1 2">DSM 14724</strain>
    </source>
</reference>
<gene>
    <name evidence="1" type="ORF">DB31_7464</name>
</gene>
<accession>A0A085WKL4</accession>
<protein>
    <submittedName>
        <fullName evidence="1">Uncharacterized protein</fullName>
    </submittedName>
</protein>
<dbReference type="AlphaFoldDB" id="A0A085WKL4"/>
<organism evidence="1 2">
    <name type="scientific">Hyalangium minutum</name>
    <dbReference type="NCBI Taxonomy" id="394096"/>
    <lineage>
        <taxon>Bacteria</taxon>
        <taxon>Pseudomonadati</taxon>
        <taxon>Myxococcota</taxon>
        <taxon>Myxococcia</taxon>
        <taxon>Myxococcales</taxon>
        <taxon>Cystobacterineae</taxon>
        <taxon>Archangiaceae</taxon>
        <taxon>Hyalangium</taxon>
    </lineage>
</organism>
<dbReference type="EMBL" id="JMCB01000006">
    <property type="protein sequence ID" value="KFE68227.1"/>
    <property type="molecule type" value="Genomic_DNA"/>
</dbReference>
<evidence type="ECO:0000313" key="1">
    <source>
        <dbReference type="EMBL" id="KFE68227.1"/>
    </source>
</evidence>
<sequence length="80" mass="8587">MARAGRTSEPIEDPAIFDDEIHGALVHGSNLSYLRTGGEHPVGRLPGWPQSALPSAAHRACSRARFVAGSARHIRWEGCA</sequence>
<dbReference type="STRING" id="394096.DB31_7464"/>
<name>A0A085WKL4_9BACT</name>
<comment type="caution">
    <text evidence="1">The sequence shown here is derived from an EMBL/GenBank/DDBJ whole genome shotgun (WGS) entry which is preliminary data.</text>
</comment>
<evidence type="ECO:0000313" key="2">
    <source>
        <dbReference type="Proteomes" id="UP000028725"/>
    </source>
</evidence>
<dbReference type="Proteomes" id="UP000028725">
    <property type="component" value="Unassembled WGS sequence"/>
</dbReference>
<keyword evidence="2" id="KW-1185">Reference proteome</keyword>
<proteinExistence type="predicted"/>